<name>A0A1S8YLU3_9GAMM</name>
<dbReference type="SUPFAM" id="SSF50199">
    <property type="entry name" value="Staphylococcal nuclease"/>
    <property type="match status" value="1"/>
</dbReference>
<proteinExistence type="predicted"/>
<feature type="domain" description="TNase-like" evidence="4">
    <location>
        <begin position="9"/>
        <end position="131"/>
    </location>
</feature>
<dbReference type="GO" id="GO:0004519">
    <property type="term" value="F:endonuclease activity"/>
    <property type="evidence" value="ECO:0007669"/>
    <property type="project" value="UniProtKB-KW"/>
</dbReference>
<keyword evidence="1" id="KW-0540">Nuclease</keyword>
<dbReference type="PROSITE" id="PS50830">
    <property type="entry name" value="TNASE_3"/>
    <property type="match status" value="1"/>
</dbReference>
<dbReference type="InterPro" id="IPR016071">
    <property type="entry name" value="Staphylococal_nuclease_OB-fold"/>
</dbReference>
<keyword evidence="6" id="KW-1185">Reference proteome</keyword>
<evidence type="ECO:0000259" key="4">
    <source>
        <dbReference type="PROSITE" id="PS50830"/>
    </source>
</evidence>
<evidence type="ECO:0000313" key="6">
    <source>
        <dbReference type="Proteomes" id="UP000190667"/>
    </source>
</evidence>
<reference evidence="5 6" key="1">
    <citation type="submission" date="2016-12" db="EMBL/GenBank/DDBJ databases">
        <title>Izhakiella australiana sp. nov. of genus Izhakiella isolated from Australian desert.</title>
        <authorList>
            <person name="Ji M."/>
        </authorList>
    </citation>
    <scope>NUCLEOTIDE SEQUENCE [LARGE SCALE GENOMIC DNA]</scope>
    <source>
        <strain evidence="5 6">D4N98</strain>
    </source>
</reference>
<dbReference type="OrthoDB" id="9805504at2"/>
<keyword evidence="3" id="KW-0378">Hydrolase</keyword>
<dbReference type="Proteomes" id="UP000190667">
    <property type="component" value="Unassembled WGS sequence"/>
</dbReference>
<sequence>MLQIMPVRADVRGRVVWVLDGDTVEIYNGHQRQRVRLMGIDAPEKFQPFGQRSRRALGALISGKTVTAVGKKQDYYGRLLAIIRLNGRDINARQVATGMAWAYRFHNKAQNAGYALLEQQARRKRIGLWAGKQVIEPWRWRMLERQFGLVQWVHSSQ</sequence>
<dbReference type="EMBL" id="MRUL01000006">
    <property type="protein sequence ID" value="OON40061.1"/>
    <property type="molecule type" value="Genomic_DNA"/>
</dbReference>
<dbReference type="PANTHER" id="PTHR12302:SF3">
    <property type="entry name" value="SERINE_THREONINE-PROTEIN KINASE 31"/>
    <property type="match status" value="1"/>
</dbReference>
<dbReference type="SMART" id="SM00318">
    <property type="entry name" value="SNc"/>
    <property type="match status" value="1"/>
</dbReference>
<accession>A0A1S8YLU3</accession>
<dbReference type="GO" id="GO:0003676">
    <property type="term" value="F:nucleic acid binding"/>
    <property type="evidence" value="ECO:0007669"/>
    <property type="project" value="InterPro"/>
</dbReference>
<gene>
    <name evidence="5" type="ORF">BTJ39_10820</name>
</gene>
<protein>
    <recommendedName>
        <fullName evidence="4">TNase-like domain-containing protein</fullName>
    </recommendedName>
</protein>
<dbReference type="Pfam" id="PF00565">
    <property type="entry name" value="SNase"/>
    <property type="match status" value="1"/>
</dbReference>
<dbReference type="InterPro" id="IPR002071">
    <property type="entry name" value="Thermonucl_AS"/>
</dbReference>
<comment type="caution">
    <text evidence="5">The sequence shown here is derived from an EMBL/GenBank/DDBJ whole genome shotgun (WGS) entry which is preliminary data.</text>
</comment>
<evidence type="ECO:0000256" key="2">
    <source>
        <dbReference type="ARBA" id="ARBA00022759"/>
    </source>
</evidence>
<dbReference type="GO" id="GO:0016787">
    <property type="term" value="F:hydrolase activity"/>
    <property type="evidence" value="ECO:0007669"/>
    <property type="project" value="UniProtKB-KW"/>
</dbReference>
<evidence type="ECO:0000256" key="1">
    <source>
        <dbReference type="ARBA" id="ARBA00022722"/>
    </source>
</evidence>
<dbReference type="PANTHER" id="PTHR12302">
    <property type="entry name" value="EBNA2 BINDING PROTEIN P100"/>
    <property type="match status" value="1"/>
</dbReference>
<dbReference type="Gene3D" id="2.40.50.90">
    <property type="match status" value="1"/>
</dbReference>
<organism evidence="5 6">
    <name type="scientific">Izhakiella australiensis</name>
    <dbReference type="NCBI Taxonomy" id="1926881"/>
    <lineage>
        <taxon>Bacteria</taxon>
        <taxon>Pseudomonadati</taxon>
        <taxon>Pseudomonadota</taxon>
        <taxon>Gammaproteobacteria</taxon>
        <taxon>Enterobacterales</taxon>
        <taxon>Erwiniaceae</taxon>
        <taxon>Izhakiella</taxon>
    </lineage>
</organism>
<dbReference type="InterPro" id="IPR035437">
    <property type="entry name" value="SNase_OB-fold_sf"/>
</dbReference>
<dbReference type="AlphaFoldDB" id="A0A1S8YLU3"/>
<evidence type="ECO:0000256" key="3">
    <source>
        <dbReference type="ARBA" id="ARBA00022801"/>
    </source>
</evidence>
<dbReference type="STRING" id="1926881.BTJ39_10820"/>
<keyword evidence="2" id="KW-0255">Endonuclease</keyword>
<evidence type="ECO:0000313" key="5">
    <source>
        <dbReference type="EMBL" id="OON40061.1"/>
    </source>
</evidence>
<dbReference type="PROSITE" id="PS01123">
    <property type="entry name" value="TNASE_1"/>
    <property type="match status" value="1"/>
</dbReference>